<sequence>MILHHRCVEARLHPDEVEVADTHVGEAFIVVEIGALGGDAERACGGIAAEQRSLRSAEDLEPFEVRSTALRAESQTRIVLERMRQEGLISIGSAQLDFLATNIWIVSAYWIDYLVNRGGVTEFTREQLSWGARQISSLFEPYLTEAGAPVIWPSASDAAEKDAG</sequence>
<reference evidence="1 2" key="1">
    <citation type="submission" date="2017-09" db="EMBL/GenBank/DDBJ databases">
        <title>Sphingomonas adhaesiva DSM 7418, whole genome shotgun sequence.</title>
        <authorList>
            <person name="Feng G."/>
            <person name="Zhu H."/>
        </authorList>
    </citation>
    <scope>NUCLEOTIDE SEQUENCE [LARGE SCALE GENOMIC DNA]</scope>
    <source>
        <strain evidence="1 2">DSM 7418</strain>
    </source>
</reference>
<gene>
    <name evidence="1" type="ORF">COA07_17260</name>
</gene>
<evidence type="ECO:0000313" key="2">
    <source>
        <dbReference type="Proteomes" id="UP000218323"/>
    </source>
</evidence>
<accession>A0A2A4I367</accession>
<protein>
    <submittedName>
        <fullName evidence="1">Uncharacterized protein</fullName>
    </submittedName>
</protein>
<dbReference type="AlphaFoldDB" id="A0A2A4I367"/>
<dbReference type="Pfam" id="PF13972">
    <property type="entry name" value="TetR"/>
    <property type="match status" value="1"/>
</dbReference>
<name>A0A2A4I367_9SPHN</name>
<organism evidence="1 2">
    <name type="scientific">Sphingomonas adhaesiva</name>
    <dbReference type="NCBI Taxonomy" id="28212"/>
    <lineage>
        <taxon>Bacteria</taxon>
        <taxon>Pseudomonadati</taxon>
        <taxon>Pseudomonadota</taxon>
        <taxon>Alphaproteobacteria</taxon>
        <taxon>Sphingomonadales</taxon>
        <taxon>Sphingomonadaceae</taxon>
        <taxon>Sphingomonas</taxon>
    </lineage>
</organism>
<evidence type="ECO:0000313" key="1">
    <source>
        <dbReference type="EMBL" id="PCG12939.1"/>
    </source>
</evidence>
<comment type="caution">
    <text evidence="1">The sequence shown here is derived from an EMBL/GenBank/DDBJ whole genome shotgun (WGS) entry which is preliminary data.</text>
</comment>
<dbReference type="InterPro" id="IPR025722">
    <property type="entry name" value="TetR"/>
</dbReference>
<proteinExistence type="predicted"/>
<keyword evidence="2" id="KW-1185">Reference proteome</keyword>
<dbReference type="EMBL" id="NWVC01000020">
    <property type="protein sequence ID" value="PCG12939.1"/>
    <property type="molecule type" value="Genomic_DNA"/>
</dbReference>
<dbReference type="Proteomes" id="UP000218323">
    <property type="component" value="Unassembled WGS sequence"/>
</dbReference>
<dbReference type="Gene3D" id="1.10.357.10">
    <property type="entry name" value="Tetracycline Repressor, domain 2"/>
    <property type="match status" value="1"/>
</dbReference>